<accession>A0A8S2XRT2</accession>
<dbReference type="EMBL" id="CAJOBA010099447">
    <property type="protein sequence ID" value="CAF4515041.1"/>
    <property type="molecule type" value="Genomic_DNA"/>
</dbReference>
<evidence type="ECO:0000313" key="2">
    <source>
        <dbReference type="Proteomes" id="UP000682733"/>
    </source>
</evidence>
<organism evidence="1 2">
    <name type="scientific">Didymodactylos carnosus</name>
    <dbReference type="NCBI Taxonomy" id="1234261"/>
    <lineage>
        <taxon>Eukaryota</taxon>
        <taxon>Metazoa</taxon>
        <taxon>Spiralia</taxon>
        <taxon>Gnathifera</taxon>
        <taxon>Rotifera</taxon>
        <taxon>Eurotatoria</taxon>
        <taxon>Bdelloidea</taxon>
        <taxon>Philodinida</taxon>
        <taxon>Philodinidae</taxon>
        <taxon>Didymodactylos</taxon>
    </lineage>
</organism>
<sequence length="133" mass="15182">DFPQSLITPGIIQMSHNNGFQATEETFNQILADGYGFAAGVYYSKACMRMCQWTKTRTTLDSIAIVSTESFPENIEYAIEYFRKSRALFRNRVQRRQQEAKVVAKFLDASASNHIKTCGFSEQQKASHTFISY</sequence>
<dbReference type="Proteomes" id="UP000682733">
    <property type="component" value="Unassembled WGS sequence"/>
</dbReference>
<proteinExistence type="predicted"/>
<dbReference type="AlphaFoldDB" id="A0A8S2XRT2"/>
<name>A0A8S2XRT2_9BILA</name>
<comment type="caution">
    <text evidence="1">The sequence shown here is derived from an EMBL/GenBank/DDBJ whole genome shotgun (WGS) entry which is preliminary data.</text>
</comment>
<reference evidence="1" key="1">
    <citation type="submission" date="2021-02" db="EMBL/GenBank/DDBJ databases">
        <authorList>
            <person name="Nowell W R."/>
        </authorList>
    </citation>
    <scope>NUCLEOTIDE SEQUENCE</scope>
</reference>
<protein>
    <submittedName>
        <fullName evidence="1">Uncharacterized protein</fullName>
    </submittedName>
</protein>
<evidence type="ECO:0000313" key="1">
    <source>
        <dbReference type="EMBL" id="CAF4515041.1"/>
    </source>
</evidence>
<gene>
    <name evidence="1" type="ORF">TMI583_LOCUS48490</name>
</gene>
<feature type="non-terminal residue" evidence="1">
    <location>
        <position position="1"/>
    </location>
</feature>